<evidence type="ECO:0000259" key="1">
    <source>
        <dbReference type="Pfam" id="PF01266"/>
    </source>
</evidence>
<dbReference type="OrthoDB" id="9801699at2"/>
<dbReference type="CDD" id="cd19946">
    <property type="entry name" value="GlpA-like_Fer2_BFD-like"/>
    <property type="match status" value="1"/>
</dbReference>
<dbReference type="Pfam" id="PF01266">
    <property type="entry name" value="DAO"/>
    <property type="match status" value="1"/>
</dbReference>
<gene>
    <name evidence="3" type="ORF">A4H02_04625</name>
</gene>
<dbReference type="PANTHER" id="PTHR42720:SF1">
    <property type="entry name" value="GLYCEROL 3-PHOSPHATE OXIDASE"/>
    <property type="match status" value="1"/>
</dbReference>
<dbReference type="STRING" id="1008305.A4H02_04625"/>
<dbReference type="SUPFAM" id="SSF51905">
    <property type="entry name" value="FAD/NAD(P)-binding domain"/>
    <property type="match status" value="1"/>
</dbReference>
<dbReference type="InterPro" id="IPR036188">
    <property type="entry name" value="FAD/NAD-bd_sf"/>
</dbReference>
<feature type="domain" description="FAD dependent oxidoreductase" evidence="1">
    <location>
        <begin position="3"/>
        <end position="355"/>
    </location>
</feature>
<dbReference type="InterPro" id="IPR041854">
    <property type="entry name" value="BFD-like_2Fe2S-bd_dom_sf"/>
</dbReference>
<dbReference type="Gene3D" id="3.50.50.60">
    <property type="entry name" value="FAD/NAD(P)-binding domain"/>
    <property type="match status" value="1"/>
</dbReference>
<protein>
    <submittedName>
        <fullName evidence="3">FAD/NAD(P)-binding oxidoreductase</fullName>
    </submittedName>
</protein>
<dbReference type="EMBL" id="LWAF01000005">
    <property type="protein sequence ID" value="ODN30541.1"/>
    <property type="molecule type" value="Genomic_DNA"/>
</dbReference>
<feature type="domain" description="BFD-like [2Fe-2S]-binding" evidence="2">
    <location>
        <begin position="403"/>
        <end position="455"/>
    </location>
</feature>
<accession>A0A1E3G2M3</accession>
<dbReference type="InterPro" id="IPR007419">
    <property type="entry name" value="BFD-like_2Fe2S-bd_dom"/>
</dbReference>
<dbReference type="AlphaFoldDB" id="A0A1E3G2M3"/>
<comment type="caution">
    <text evidence="3">The sequence shown here is derived from an EMBL/GenBank/DDBJ whole genome shotgun (WGS) entry which is preliminary data.</text>
</comment>
<organism evidence="3 4">
    <name type="scientific">Fervidobacterium thailandense</name>
    <dbReference type="NCBI Taxonomy" id="1008305"/>
    <lineage>
        <taxon>Bacteria</taxon>
        <taxon>Thermotogati</taxon>
        <taxon>Thermotogota</taxon>
        <taxon>Thermotogae</taxon>
        <taxon>Thermotogales</taxon>
        <taxon>Fervidobacteriaceae</taxon>
        <taxon>Fervidobacterium</taxon>
    </lineage>
</organism>
<dbReference type="Gene3D" id="1.10.10.1100">
    <property type="entry name" value="BFD-like [2Fe-2S]-binding domain"/>
    <property type="match status" value="1"/>
</dbReference>
<evidence type="ECO:0000259" key="2">
    <source>
        <dbReference type="Pfam" id="PF04324"/>
    </source>
</evidence>
<dbReference type="InterPro" id="IPR006076">
    <property type="entry name" value="FAD-dep_OxRdtase"/>
</dbReference>
<dbReference type="Pfam" id="PF04324">
    <property type="entry name" value="Fer2_BFD"/>
    <property type="match status" value="1"/>
</dbReference>
<name>A0A1E3G2M3_9BACT</name>
<dbReference type="InterPro" id="IPR052745">
    <property type="entry name" value="G3P_Oxidase/Oxidoreductase"/>
</dbReference>
<dbReference type="Proteomes" id="UP000094570">
    <property type="component" value="Unassembled WGS sequence"/>
</dbReference>
<dbReference type="PANTHER" id="PTHR42720">
    <property type="entry name" value="GLYCEROL-3-PHOSPHATE DEHYDROGENASE"/>
    <property type="match status" value="1"/>
</dbReference>
<reference evidence="4" key="1">
    <citation type="submission" date="2016-04" db="EMBL/GenBank/DDBJ databases">
        <title>The genome sequence project of a novel Fervidobacterium isolate from a hot spring in Thailand.</title>
        <authorList>
            <person name="Gonzalez J.M."/>
            <person name="Cuecas A."/>
            <person name="Kanoksilapatham W."/>
        </authorList>
    </citation>
    <scope>NUCLEOTIDE SEQUENCE [LARGE SCALE GENOMIC DNA]</scope>
    <source>
        <strain evidence="4">FC2004</strain>
    </source>
</reference>
<evidence type="ECO:0000313" key="3">
    <source>
        <dbReference type="EMBL" id="ODN30541.1"/>
    </source>
</evidence>
<keyword evidence="4" id="KW-1185">Reference proteome</keyword>
<dbReference type="SUPFAM" id="SSF54373">
    <property type="entry name" value="FAD-linked reductases, C-terminal domain"/>
    <property type="match status" value="1"/>
</dbReference>
<proteinExistence type="predicted"/>
<sequence>MRIGIVGAGAVGALIARELSKYDVEVYVFEKEFDVGMGVTKANSAIIHAGYDDEPGTVRAKFCAKGNEMYTTLSKELDIDFKRIGSLVLAFSDTELRVIEELYKRGLENGVPGLEIWDRDKILAHEPNVNQEVLAALWAPTAGIIEPWMIAIAAVENAVENGAKLFLNTEVKDIIVEHNHVRRVVTNRGEFELDVLVNAAGLYGDYVSKMAGVETLPIHPRKGEYILLDKEEFGGFVKSVLFPTPSTLGKGTLVTPTIDGGILVGPTAVDLPGERKFREDTSTTIQGFEFLMAKAFKMTPNIDFRSSIKTFAGLRPETPIKDFIVGRTRVEGFFNAIGTRSPGLTAAPAIASFMVEEIQEAMGVTFIRKDNFNPIRKRIRSYVQLPLDEWDKIIKEDPLAGNIVCSCNKVTEREIVEAIKRGARTVDGVKFRTRAMFGSCQGGFCGHKIMKILARELGVDVSDIVLRNEQTKILYGKVRT</sequence>
<evidence type="ECO:0000313" key="4">
    <source>
        <dbReference type="Proteomes" id="UP000094570"/>
    </source>
</evidence>
<dbReference type="RefSeq" id="WP_069293011.1">
    <property type="nucleotide sequence ID" value="NZ_CP140110.1"/>
</dbReference>
<dbReference type="Gene3D" id="3.30.9.10">
    <property type="entry name" value="D-Amino Acid Oxidase, subunit A, domain 2"/>
    <property type="match status" value="1"/>
</dbReference>